<dbReference type="InterPro" id="IPR015915">
    <property type="entry name" value="Kelch-typ_b-propeller"/>
</dbReference>
<name>A0ABS0WT60_9FLAO</name>
<sequence>MKNVLLLLLLVTINSYGQQIKGVVLDQISNKPLENVNVYIKNIEKGTTTSNQGEFFIESNKSFNKNDSISFSYVGYFTANYSLGSFSNGKVTIHLKRNTEQLNEVNISVERKLKYSLEFNELTSVNNGIHSFGSVLVNGKIYIIGGDKSYLMNQSLRALEMENPGRLFKDINASFEKYDSNLKIYDIEKDEWTYPELQFRERAYHNLNYFEGKIYIHGGKRLSRNRKLEYLDDKIERFDIKTNEILIDNSNPHQAINAASFVFDNKLIVLGGSTKVKTSGTKIYSNKTHVYSSESGYWYELNDMLLGKETKGVLVKNNYYLFGGYKDNVLNAVETLDLISGKWKEVGKLFERMERPGLATDGSVIYIFDDNVFATYNTETKQLNQYHINLRLKSPEMYYYKNKLYILGGSVPSNFSKLSSPKVFSIDLKDLESTKINKYKKFDY</sequence>
<dbReference type="Pfam" id="PF24981">
    <property type="entry name" value="Beta-prop_ATRN-LZTR1"/>
    <property type="match status" value="1"/>
</dbReference>
<dbReference type="Gene3D" id="2.120.10.80">
    <property type="entry name" value="Kelch-type beta propeller"/>
    <property type="match status" value="1"/>
</dbReference>
<dbReference type="InterPro" id="IPR056737">
    <property type="entry name" value="Beta-prop_ATRN-MKLN-like"/>
</dbReference>
<evidence type="ECO:0000313" key="5">
    <source>
        <dbReference type="Proteomes" id="UP000623301"/>
    </source>
</evidence>
<dbReference type="PANTHER" id="PTHR45632:SF3">
    <property type="entry name" value="KELCH-LIKE PROTEIN 32"/>
    <property type="match status" value="1"/>
</dbReference>
<dbReference type="EMBL" id="JAEHFJ010000005">
    <property type="protein sequence ID" value="MBJ2175135.1"/>
    <property type="molecule type" value="Genomic_DNA"/>
</dbReference>
<accession>A0ABS0WT60</accession>
<gene>
    <name evidence="4" type="ORF">JBL43_12855</name>
</gene>
<dbReference type="Proteomes" id="UP000623301">
    <property type="component" value="Unassembled WGS sequence"/>
</dbReference>
<dbReference type="RefSeq" id="WP_198841809.1">
    <property type="nucleotide sequence ID" value="NZ_JAEHFJ010000005.1"/>
</dbReference>
<keyword evidence="5" id="KW-1185">Reference proteome</keyword>
<reference evidence="4 5" key="1">
    <citation type="submission" date="2020-12" db="EMBL/GenBank/DDBJ databases">
        <title>Aureibaculum luteum sp. nov. and Aureibaculum flavum sp. nov., novel members of the family Flavobacteriaceae isolated from Antarctic intertidal sediments.</title>
        <authorList>
            <person name="He X."/>
            <person name="Zhang X."/>
        </authorList>
    </citation>
    <scope>NUCLEOTIDE SEQUENCE [LARGE SCALE GENOMIC DNA]</scope>
    <source>
        <strain evidence="4 5">A20</strain>
    </source>
</reference>
<evidence type="ECO:0000313" key="4">
    <source>
        <dbReference type="EMBL" id="MBJ2175135.1"/>
    </source>
</evidence>
<organism evidence="4 5">
    <name type="scientific">Aureibaculum flavum</name>
    <dbReference type="NCBI Taxonomy" id="2795986"/>
    <lineage>
        <taxon>Bacteria</taxon>
        <taxon>Pseudomonadati</taxon>
        <taxon>Bacteroidota</taxon>
        <taxon>Flavobacteriia</taxon>
        <taxon>Flavobacteriales</taxon>
        <taxon>Flavobacteriaceae</taxon>
        <taxon>Aureibaculum</taxon>
    </lineage>
</organism>
<protein>
    <submittedName>
        <fullName evidence="4">Carboxypeptidase-like regulatory domain-containing protein</fullName>
    </submittedName>
</protein>
<feature type="domain" description="Attractin/MKLN-like beta-propeller" evidence="3">
    <location>
        <begin position="176"/>
        <end position="333"/>
    </location>
</feature>
<proteinExistence type="predicted"/>
<keyword evidence="1" id="KW-0880">Kelch repeat</keyword>
<evidence type="ECO:0000256" key="1">
    <source>
        <dbReference type="ARBA" id="ARBA00022441"/>
    </source>
</evidence>
<evidence type="ECO:0000259" key="3">
    <source>
        <dbReference type="Pfam" id="PF24981"/>
    </source>
</evidence>
<dbReference type="InterPro" id="IPR008969">
    <property type="entry name" value="CarboxyPept-like_regulatory"/>
</dbReference>
<comment type="caution">
    <text evidence="4">The sequence shown here is derived from an EMBL/GenBank/DDBJ whole genome shotgun (WGS) entry which is preliminary data.</text>
</comment>
<dbReference type="SUPFAM" id="SSF117281">
    <property type="entry name" value="Kelch motif"/>
    <property type="match status" value="1"/>
</dbReference>
<dbReference type="SUPFAM" id="SSF49464">
    <property type="entry name" value="Carboxypeptidase regulatory domain-like"/>
    <property type="match status" value="1"/>
</dbReference>
<dbReference type="Gene3D" id="2.60.40.1120">
    <property type="entry name" value="Carboxypeptidase-like, regulatory domain"/>
    <property type="match status" value="1"/>
</dbReference>
<keyword evidence="2" id="KW-0677">Repeat</keyword>
<evidence type="ECO:0000256" key="2">
    <source>
        <dbReference type="ARBA" id="ARBA00022737"/>
    </source>
</evidence>
<dbReference type="PANTHER" id="PTHR45632">
    <property type="entry name" value="LD33804P"/>
    <property type="match status" value="1"/>
</dbReference>
<dbReference type="Pfam" id="PF13715">
    <property type="entry name" value="CarbopepD_reg_2"/>
    <property type="match status" value="1"/>
</dbReference>